<dbReference type="Pfam" id="PF09112">
    <property type="entry name" value="N-glycanase_N"/>
    <property type="match status" value="1"/>
</dbReference>
<dbReference type="InterPro" id="IPR053251">
    <property type="entry name" value="N-glycanase"/>
</dbReference>
<dbReference type="PANTHER" id="PTHR39319">
    <property type="entry name" value="SI:DKEY-256H2.1"/>
    <property type="match status" value="1"/>
</dbReference>
<dbReference type="InterPro" id="IPR015196">
    <property type="entry name" value="PngaseF_N"/>
</dbReference>
<keyword evidence="3" id="KW-1185">Reference proteome</keyword>
<sequence length="148" mass="16784">MCRILLREAIKCVGNINPSGEQWRREQQQQAQLGLSKAEEACGRELGRWITPFRRRVGRWLTDVTPLWPLLSSRQCRIMGQLIRRVALPEDEEFMGFGTNHVPGPFSTGSVQQATGQVVSKVEELTQRLANSVGFSPSWQRRFAAQCS</sequence>
<dbReference type="Proteomes" id="UP001491310">
    <property type="component" value="Unassembled WGS sequence"/>
</dbReference>
<accession>A0ABR2YHC7</accession>
<feature type="domain" description="Peptide-N-glycosidase F N-terminal" evidence="1">
    <location>
        <begin position="35"/>
        <end position="78"/>
    </location>
</feature>
<evidence type="ECO:0000313" key="2">
    <source>
        <dbReference type="EMBL" id="KAK9904881.1"/>
    </source>
</evidence>
<evidence type="ECO:0000313" key="3">
    <source>
        <dbReference type="Proteomes" id="UP001491310"/>
    </source>
</evidence>
<comment type="caution">
    <text evidence="2">The sequence shown here is derived from an EMBL/GenBank/DDBJ whole genome shotgun (WGS) entry which is preliminary data.</text>
</comment>
<gene>
    <name evidence="2" type="ORF">WJX75_004755</name>
</gene>
<proteinExistence type="predicted"/>
<protein>
    <recommendedName>
        <fullName evidence="1">Peptide-N-glycosidase F N-terminal domain-containing protein</fullName>
    </recommendedName>
</protein>
<dbReference type="EMBL" id="JALJOT010000012">
    <property type="protein sequence ID" value="KAK9904881.1"/>
    <property type="molecule type" value="Genomic_DNA"/>
</dbReference>
<reference evidence="2 3" key="1">
    <citation type="journal article" date="2024" name="Nat. Commun.">
        <title>Phylogenomics reveals the evolutionary origins of lichenization in chlorophyte algae.</title>
        <authorList>
            <person name="Puginier C."/>
            <person name="Libourel C."/>
            <person name="Otte J."/>
            <person name="Skaloud P."/>
            <person name="Haon M."/>
            <person name="Grisel S."/>
            <person name="Petersen M."/>
            <person name="Berrin J.G."/>
            <person name="Delaux P.M."/>
            <person name="Dal Grande F."/>
            <person name="Keller J."/>
        </authorList>
    </citation>
    <scope>NUCLEOTIDE SEQUENCE [LARGE SCALE GENOMIC DNA]</scope>
    <source>
        <strain evidence="2 3">SAG 216-7</strain>
    </source>
</reference>
<name>A0ABR2YHC7_9CHLO</name>
<evidence type="ECO:0000259" key="1">
    <source>
        <dbReference type="Pfam" id="PF09112"/>
    </source>
</evidence>
<dbReference type="PANTHER" id="PTHR39319:SF1">
    <property type="entry name" value="SI:DKEY-256H2.1"/>
    <property type="match status" value="1"/>
</dbReference>
<organism evidence="2 3">
    <name type="scientific">Coccomyxa subellipsoidea</name>
    <dbReference type="NCBI Taxonomy" id="248742"/>
    <lineage>
        <taxon>Eukaryota</taxon>
        <taxon>Viridiplantae</taxon>
        <taxon>Chlorophyta</taxon>
        <taxon>core chlorophytes</taxon>
        <taxon>Trebouxiophyceae</taxon>
        <taxon>Trebouxiophyceae incertae sedis</taxon>
        <taxon>Coccomyxaceae</taxon>
        <taxon>Coccomyxa</taxon>
    </lineage>
</organism>